<dbReference type="EMBL" id="VYQB01000001">
    <property type="protein sequence ID" value="KAA9021371.1"/>
    <property type="molecule type" value="Genomic_DNA"/>
</dbReference>
<dbReference type="Proteomes" id="UP000326364">
    <property type="component" value="Unassembled WGS sequence"/>
</dbReference>
<evidence type="ECO:0000313" key="8">
    <source>
        <dbReference type="EMBL" id="KAA9021371.1"/>
    </source>
</evidence>
<comment type="caution">
    <text evidence="9">The sequence shown here is derived from an EMBL/GenBank/DDBJ whole genome shotgun (WGS) entry which is preliminary data.</text>
</comment>
<dbReference type="Proteomes" id="UP000325933">
    <property type="component" value="Unassembled WGS sequence"/>
</dbReference>
<dbReference type="SMART" id="SM00839">
    <property type="entry name" value="ELFV_dehydrog"/>
    <property type="match status" value="1"/>
</dbReference>
<evidence type="ECO:0000256" key="1">
    <source>
        <dbReference type="ARBA" id="ARBA00006382"/>
    </source>
</evidence>
<dbReference type="PANTHER" id="PTHR42722:SF1">
    <property type="entry name" value="VALINE DEHYDROGENASE"/>
    <property type="match status" value="1"/>
</dbReference>
<dbReference type="Pfam" id="PF02812">
    <property type="entry name" value="ELFV_dehydrog_N"/>
    <property type="match status" value="1"/>
</dbReference>
<evidence type="ECO:0000313" key="10">
    <source>
        <dbReference type="Proteomes" id="UP000325933"/>
    </source>
</evidence>
<dbReference type="AlphaFoldDB" id="A0A5J5IAD3"/>
<protein>
    <submittedName>
        <fullName evidence="9">Glu/Leu/Phe/Val dehydrogenase</fullName>
    </submittedName>
</protein>
<evidence type="ECO:0000313" key="11">
    <source>
        <dbReference type="Proteomes" id="UP000326364"/>
    </source>
</evidence>
<evidence type="ECO:0000259" key="7">
    <source>
        <dbReference type="SMART" id="SM00839"/>
    </source>
</evidence>
<dbReference type="Gene3D" id="3.40.50.720">
    <property type="entry name" value="NAD(P)-binding Rossmann-like Domain"/>
    <property type="match status" value="1"/>
</dbReference>
<dbReference type="InterPro" id="IPR036291">
    <property type="entry name" value="NAD(P)-bd_dom_sf"/>
</dbReference>
<dbReference type="PIRSF" id="PIRSF000188">
    <property type="entry name" value="Phe_leu_dh"/>
    <property type="match status" value="1"/>
</dbReference>
<dbReference type="InterPro" id="IPR006096">
    <property type="entry name" value="Glu/Leu/Phe/Val/Trp_DH_C"/>
</dbReference>
<dbReference type="SUPFAM" id="SSF51735">
    <property type="entry name" value="NAD(P)-binding Rossmann-fold domains"/>
    <property type="match status" value="1"/>
</dbReference>
<feature type="binding site" evidence="5">
    <location>
        <begin position="179"/>
        <end position="184"/>
    </location>
    <ligand>
        <name>NAD(+)</name>
        <dbReference type="ChEBI" id="CHEBI:57540"/>
    </ligand>
</feature>
<keyword evidence="5" id="KW-0547">Nucleotide-binding</keyword>
<proteinExistence type="inferred from homology"/>
<dbReference type="GO" id="GO:0016639">
    <property type="term" value="F:oxidoreductase activity, acting on the CH-NH2 group of donors, NAD or NADP as acceptor"/>
    <property type="evidence" value="ECO:0007669"/>
    <property type="project" value="InterPro"/>
</dbReference>
<dbReference type="CDD" id="cd01075">
    <property type="entry name" value="NAD_bind_Leu_Phe_Val_DH"/>
    <property type="match status" value="1"/>
</dbReference>
<dbReference type="EMBL" id="VYQA01000001">
    <property type="protein sequence ID" value="KAA9033733.1"/>
    <property type="molecule type" value="Genomic_DNA"/>
</dbReference>
<keyword evidence="11" id="KW-1185">Reference proteome</keyword>
<evidence type="ECO:0000256" key="4">
    <source>
        <dbReference type="PIRSR" id="PIRSR000188-1"/>
    </source>
</evidence>
<dbReference type="PRINTS" id="PR00082">
    <property type="entry name" value="GLFDHDRGNASE"/>
</dbReference>
<comment type="similarity">
    <text evidence="1 6">Belongs to the Glu/Leu/Phe/Val dehydrogenases family.</text>
</comment>
<dbReference type="SUPFAM" id="SSF53223">
    <property type="entry name" value="Aminoacid dehydrogenase-like, N-terminal domain"/>
    <property type="match status" value="1"/>
</dbReference>
<keyword evidence="2 6" id="KW-0560">Oxidoreductase</keyword>
<keyword evidence="3 5" id="KW-0520">NAD</keyword>
<name>A0A5J5IAD3_9SPHN</name>
<accession>A0A5J5IAD3</accession>
<evidence type="ECO:0000256" key="3">
    <source>
        <dbReference type="ARBA" id="ARBA00023027"/>
    </source>
</evidence>
<dbReference type="GO" id="GO:0000166">
    <property type="term" value="F:nucleotide binding"/>
    <property type="evidence" value="ECO:0007669"/>
    <property type="project" value="UniProtKB-KW"/>
</dbReference>
<evidence type="ECO:0000256" key="6">
    <source>
        <dbReference type="RuleBase" id="RU004417"/>
    </source>
</evidence>
<feature type="active site" description="Proton donor/acceptor" evidence="4">
    <location>
        <position position="79"/>
    </location>
</feature>
<dbReference type="InterPro" id="IPR016211">
    <property type="entry name" value="Glu/Phe/Leu/Val/Trp_DH_bac/arc"/>
</dbReference>
<organism evidence="9 10">
    <name type="scientific">Sphingobium limneticum</name>
    <dbReference type="NCBI Taxonomy" id="1007511"/>
    <lineage>
        <taxon>Bacteria</taxon>
        <taxon>Pseudomonadati</taxon>
        <taxon>Pseudomonadota</taxon>
        <taxon>Alphaproteobacteria</taxon>
        <taxon>Sphingomonadales</taxon>
        <taxon>Sphingomonadaceae</taxon>
        <taxon>Sphingobium</taxon>
    </lineage>
</organism>
<feature type="domain" description="Glutamate/phenylalanine/leucine/valine/L-tryptophan dehydrogenase C-terminal" evidence="7">
    <location>
        <begin position="144"/>
        <end position="350"/>
    </location>
</feature>
<sequence>MVSRLARQNPPMQSVRLLDPESGLDGVIAIHSTELGPGAGGCRFWDYPDLEAAFDDACRLAEGMSYKNALAGLPFGGAKAVLRRPSGTFDRAALFRAFGRAVAELDGLYVTAEDVGTSVADMREVSTMTRHVAGLEIMGDQAGGDPSPWTALGVFESMRTAARLTLGAELSDLTVAVQGTGNVGASLCRQLADAGARLIIADIDPRRRNALGAVLNATVVDVEEIMAVEADVFAPCALGGALTAQSVAGMKARLVCGAANNQLARPEVADLMLERGIAYAPDYVVNAGGIISVSAEYLGEDRASVAARVDQIGPRVGEILDLARREGRSAAWVADEIAERTIAAANRQAA</sequence>
<dbReference type="Pfam" id="PF00208">
    <property type="entry name" value="ELFV_dehydrog"/>
    <property type="match status" value="1"/>
</dbReference>
<dbReference type="Gene3D" id="3.40.50.10860">
    <property type="entry name" value="Leucine Dehydrogenase, chain A, domain 1"/>
    <property type="match status" value="1"/>
</dbReference>
<evidence type="ECO:0000256" key="5">
    <source>
        <dbReference type="PIRSR" id="PIRSR000188-2"/>
    </source>
</evidence>
<gene>
    <name evidence="9" type="ORF">F4U95_01355</name>
    <name evidence="8" type="ORF">F4U96_01355</name>
</gene>
<evidence type="ECO:0000313" key="9">
    <source>
        <dbReference type="EMBL" id="KAA9033733.1"/>
    </source>
</evidence>
<dbReference type="InterPro" id="IPR006095">
    <property type="entry name" value="Glu/Leu/Phe/Val/Trp_DH"/>
</dbReference>
<dbReference type="InterPro" id="IPR046346">
    <property type="entry name" value="Aminoacid_DH-like_N_sf"/>
</dbReference>
<dbReference type="RefSeq" id="WP_150424397.1">
    <property type="nucleotide sequence ID" value="NZ_VYQA01000001.1"/>
</dbReference>
<reference evidence="10 11" key="1">
    <citation type="submission" date="2019-09" db="EMBL/GenBank/DDBJ databases">
        <authorList>
            <person name="Feng G."/>
        </authorList>
    </citation>
    <scope>NUCLEOTIDE SEQUENCE [LARGE SCALE GENOMIC DNA]</scope>
    <source>
        <strain evidence="9 10">KACC 19283</strain>
        <strain evidence="8 11">KACC 19284</strain>
    </source>
</reference>
<dbReference type="PANTHER" id="PTHR42722">
    <property type="entry name" value="LEUCINE DEHYDROGENASE"/>
    <property type="match status" value="1"/>
</dbReference>
<dbReference type="InterPro" id="IPR006097">
    <property type="entry name" value="Glu/Leu/Phe/Val/Trp_DH_dimer"/>
</dbReference>
<evidence type="ECO:0000256" key="2">
    <source>
        <dbReference type="ARBA" id="ARBA00023002"/>
    </source>
</evidence>
<dbReference type="GO" id="GO:0006520">
    <property type="term" value="P:amino acid metabolic process"/>
    <property type="evidence" value="ECO:0007669"/>
    <property type="project" value="InterPro"/>
</dbReference>